<keyword evidence="1" id="KW-0677">Repeat</keyword>
<dbReference type="PROSITE" id="PS50005">
    <property type="entry name" value="TPR"/>
    <property type="match status" value="2"/>
</dbReference>
<dbReference type="InterPro" id="IPR019734">
    <property type="entry name" value="TPR_rpt"/>
</dbReference>
<dbReference type="EMBL" id="CAJNOQ010029832">
    <property type="protein sequence ID" value="CAF1570809.1"/>
    <property type="molecule type" value="Genomic_DNA"/>
</dbReference>
<accession>A0A815YJE1</accession>
<proteinExistence type="predicted"/>
<dbReference type="SUPFAM" id="SSF48452">
    <property type="entry name" value="TPR-like"/>
    <property type="match status" value="1"/>
</dbReference>
<dbReference type="PANTHER" id="PTHR45641:SF19">
    <property type="entry name" value="NEPHROCYSTIN-3"/>
    <property type="match status" value="1"/>
</dbReference>
<evidence type="ECO:0000313" key="6">
    <source>
        <dbReference type="EMBL" id="CAF4171806.1"/>
    </source>
</evidence>
<evidence type="ECO:0000313" key="5">
    <source>
        <dbReference type="EMBL" id="CAF1570809.1"/>
    </source>
</evidence>
<dbReference type="AlphaFoldDB" id="A0A815YJE1"/>
<gene>
    <name evidence="5" type="ORF">GPM918_LOCUS40386</name>
    <name evidence="4" type="ORF">OVA965_LOCUS31281</name>
    <name evidence="7" type="ORF">SRO942_LOCUS41326</name>
    <name evidence="6" type="ORF">TMI583_LOCUS32104</name>
</gene>
<organism evidence="5 8">
    <name type="scientific">Didymodactylos carnosus</name>
    <dbReference type="NCBI Taxonomy" id="1234261"/>
    <lineage>
        <taxon>Eukaryota</taxon>
        <taxon>Metazoa</taxon>
        <taxon>Spiralia</taxon>
        <taxon>Gnathifera</taxon>
        <taxon>Rotifera</taxon>
        <taxon>Eurotatoria</taxon>
        <taxon>Bdelloidea</taxon>
        <taxon>Philodinida</taxon>
        <taxon>Philodinidae</taxon>
        <taxon>Didymodactylos</taxon>
    </lineage>
</organism>
<evidence type="ECO:0000313" key="7">
    <source>
        <dbReference type="EMBL" id="CAF4434174.1"/>
    </source>
</evidence>
<dbReference type="Proteomes" id="UP000682733">
    <property type="component" value="Unassembled WGS sequence"/>
</dbReference>
<keyword evidence="8" id="KW-1185">Reference proteome</keyword>
<feature type="non-terminal residue" evidence="5">
    <location>
        <position position="283"/>
    </location>
</feature>
<comment type="caution">
    <text evidence="5">The sequence shown here is derived from an EMBL/GenBank/DDBJ whole genome shotgun (WGS) entry which is preliminary data.</text>
</comment>
<dbReference type="SMART" id="SM00028">
    <property type="entry name" value="TPR"/>
    <property type="match status" value="4"/>
</dbReference>
<dbReference type="InterPro" id="IPR011990">
    <property type="entry name" value="TPR-like_helical_dom_sf"/>
</dbReference>
<evidence type="ECO:0008006" key="9">
    <source>
        <dbReference type="Google" id="ProtNLM"/>
    </source>
</evidence>
<feature type="repeat" description="TPR" evidence="3">
    <location>
        <begin position="106"/>
        <end position="139"/>
    </location>
</feature>
<dbReference type="PANTHER" id="PTHR45641">
    <property type="entry name" value="TETRATRICOPEPTIDE REPEAT PROTEIN (AFU_ORTHOLOGUE AFUA_6G03870)"/>
    <property type="match status" value="1"/>
</dbReference>
<feature type="repeat" description="TPR" evidence="3">
    <location>
        <begin position="233"/>
        <end position="266"/>
    </location>
</feature>
<evidence type="ECO:0000256" key="3">
    <source>
        <dbReference type="PROSITE-ProRule" id="PRU00339"/>
    </source>
</evidence>
<dbReference type="Proteomes" id="UP000681722">
    <property type="component" value="Unassembled WGS sequence"/>
</dbReference>
<reference evidence="5" key="1">
    <citation type="submission" date="2021-02" db="EMBL/GenBank/DDBJ databases">
        <authorList>
            <person name="Nowell W R."/>
        </authorList>
    </citation>
    <scope>NUCLEOTIDE SEQUENCE</scope>
</reference>
<dbReference type="Proteomes" id="UP000677228">
    <property type="component" value="Unassembled WGS sequence"/>
</dbReference>
<dbReference type="Proteomes" id="UP000663829">
    <property type="component" value="Unassembled WGS sequence"/>
</dbReference>
<dbReference type="EMBL" id="CAJOBC010095661">
    <property type="protein sequence ID" value="CAF4434174.1"/>
    <property type="molecule type" value="Genomic_DNA"/>
</dbReference>
<keyword evidence="2 3" id="KW-0802">TPR repeat</keyword>
<sequence>MFARQIVSSDTLQRAFFEIKVDTRLENRAFAEREALWCVRLTLCNEDDQNMKEMYEHQKKSVGGGDEQASLPSLGNILYNMGEYEKAKQYYTHVLDELSGDDRNVAVCHYGLGEVSGERGEYDVALDHLNEAVKLYKKSQQAHDTLDIAQCYCWIGVVHSYKEEYETALSYLSKDLAIKQAKLPAGHVRALVMCKKVLPPTHSSIFPDRALNCYNQSLQMERKSLPPDHPNVATTYYSIDRVYEEKNDLTTALDYFEQCLVVRKKSLPPPHPYIQSVGDAIRR</sequence>
<evidence type="ECO:0000313" key="8">
    <source>
        <dbReference type="Proteomes" id="UP000663829"/>
    </source>
</evidence>
<evidence type="ECO:0000256" key="2">
    <source>
        <dbReference type="ARBA" id="ARBA00022803"/>
    </source>
</evidence>
<evidence type="ECO:0000313" key="4">
    <source>
        <dbReference type="EMBL" id="CAF1361936.1"/>
    </source>
</evidence>
<dbReference type="Pfam" id="PF13424">
    <property type="entry name" value="TPR_12"/>
    <property type="match status" value="2"/>
</dbReference>
<dbReference type="Gene3D" id="1.25.40.10">
    <property type="entry name" value="Tetratricopeptide repeat domain"/>
    <property type="match status" value="2"/>
</dbReference>
<dbReference type="EMBL" id="CAJNOK010023389">
    <property type="protein sequence ID" value="CAF1361936.1"/>
    <property type="molecule type" value="Genomic_DNA"/>
</dbReference>
<name>A0A815YJE1_9BILA</name>
<evidence type="ECO:0000256" key="1">
    <source>
        <dbReference type="ARBA" id="ARBA00022737"/>
    </source>
</evidence>
<dbReference type="EMBL" id="CAJOBA010045040">
    <property type="protein sequence ID" value="CAF4171806.1"/>
    <property type="molecule type" value="Genomic_DNA"/>
</dbReference>
<protein>
    <recommendedName>
        <fullName evidence="9">Kinesin light chain</fullName>
    </recommendedName>
</protein>